<accession>A0A9P6JW44</accession>
<organism evidence="1 2">
    <name type="scientific">Crepidotus variabilis</name>
    <dbReference type="NCBI Taxonomy" id="179855"/>
    <lineage>
        <taxon>Eukaryota</taxon>
        <taxon>Fungi</taxon>
        <taxon>Dikarya</taxon>
        <taxon>Basidiomycota</taxon>
        <taxon>Agaricomycotina</taxon>
        <taxon>Agaricomycetes</taxon>
        <taxon>Agaricomycetidae</taxon>
        <taxon>Agaricales</taxon>
        <taxon>Agaricineae</taxon>
        <taxon>Crepidotaceae</taxon>
        <taxon>Crepidotus</taxon>
    </lineage>
</organism>
<reference evidence="1" key="1">
    <citation type="submission" date="2020-11" db="EMBL/GenBank/DDBJ databases">
        <authorList>
            <consortium name="DOE Joint Genome Institute"/>
            <person name="Ahrendt S."/>
            <person name="Riley R."/>
            <person name="Andreopoulos W."/>
            <person name="Labutti K."/>
            <person name="Pangilinan J."/>
            <person name="Ruiz-Duenas F.J."/>
            <person name="Barrasa J.M."/>
            <person name="Sanchez-Garcia M."/>
            <person name="Camarero S."/>
            <person name="Miyauchi S."/>
            <person name="Serrano A."/>
            <person name="Linde D."/>
            <person name="Babiker R."/>
            <person name="Drula E."/>
            <person name="Ayuso-Fernandez I."/>
            <person name="Pacheco R."/>
            <person name="Padilla G."/>
            <person name="Ferreira P."/>
            <person name="Barriuso J."/>
            <person name="Kellner H."/>
            <person name="Castanera R."/>
            <person name="Alfaro M."/>
            <person name="Ramirez L."/>
            <person name="Pisabarro A.G."/>
            <person name="Kuo A."/>
            <person name="Tritt A."/>
            <person name="Lipzen A."/>
            <person name="He G."/>
            <person name="Yan M."/>
            <person name="Ng V."/>
            <person name="Cullen D."/>
            <person name="Martin F."/>
            <person name="Rosso M.-N."/>
            <person name="Henrissat B."/>
            <person name="Hibbett D."/>
            <person name="Martinez A.T."/>
            <person name="Grigoriev I.V."/>
        </authorList>
    </citation>
    <scope>NUCLEOTIDE SEQUENCE</scope>
    <source>
        <strain evidence="1">CBS 506.95</strain>
    </source>
</reference>
<name>A0A9P6JW44_9AGAR</name>
<sequence>MPIAEGNIRHTASGRLNASFNVSGSTYHFSGAFVSGIQSFNTNNAKVTYTNVRDLTNTRTFSGNIGPDKINLIFQNGPVVSGDLDFPIYPGASVSGHGSWNQGFDDSD</sequence>
<dbReference type="OrthoDB" id="2984728at2759"/>
<proteinExistence type="predicted"/>
<dbReference type="EMBL" id="MU157825">
    <property type="protein sequence ID" value="KAF9535186.1"/>
    <property type="molecule type" value="Genomic_DNA"/>
</dbReference>
<gene>
    <name evidence="1" type="ORF">CPB83DRAFT_843630</name>
</gene>
<dbReference type="Proteomes" id="UP000807306">
    <property type="component" value="Unassembled WGS sequence"/>
</dbReference>
<keyword evidence="2" id="KW-1185">Reference proteome</keyword>
<evidence type="ECO:0000313" key="2">
    <source>
        <dbReference type="Proteomes" id="UP000807306"/>
    </source>
</evidence>
<protein>
    <submittedName>
        <fullName evidence="1">Uncharacterized protein</fullName>
    </submittedName>
</protein>
<comment type="caution">
    <text evidence="1">The sequence shown here is derived from an EMBL/GenBank/DDBJ whole genome shotgun (WGS) entry which is preliminary data.</text>
</comment>
<dbReference type="AlphaFoldDB" id="A0A9P6JW44"/>
<evidence type="ECO:0000313" key="1">
    <source>
        <dbReference type="EMBL" id="KAF9535186.1"/>
    </source>
</evidence>